<keyword evidence="2" id="KW-1185">Reference proteome</keyword>
<organism evidence="1 2">
    <name type="scientific">Alysiella crassa</name>
    <dbReference type="NCBI Taxonomy" id="153491"/>
    <lineage>
        <taxon>Bacteria</taxon>
        <taxon>Pseudomonadati</taxon>
        <taxon>Pseudomonadota</taxon>
        <taxon>Betaproteobacteria</taxon>
        <taxon>Neisseriales</taxon>
        <taxon>Neisseriaceae</taxon>
        <taxon>Alysiella</taxon>
    </lineage>
</organism>
<gene>
    <name evidence="1" type="ORF">NCTC10283_01306</name>
</gene>
<protein>
    <recommendedName>
        <fullName evidence="3">Lipoprotein</fullName>
    </recommendedName>
</protein>
<evidence type="ECO:0000313" key="2">
    <source>
        <dbReference type="Proteomes" id="UP000254209"/>
    </source>
</evidence>
<name>A0A376BNC4_9NEIS</name>
<dbReference type="OrthoDB" id="8601913at2"/>
<dbReference type="EMBL" id="UFSO01000002">
    <property type="protein sequence ID" value="SSY71166.1"/>
    <property type="molecule type" value="Genomic_DNA"/>
</dbReference>
<accession>A0A376BNC4</accession>
<sequence length="209" mass="23518">MKKLLVLGTTLLLAACGGGIDESDLREAINESNHRVCLPFELDVQDRVSDDKAFTTHLGAPEIKLLKRLANGKRANEHAIKQMEALVRAGLYKADKEQKVGQGEQAIRYAVYTLTERGEEEIKRGHHHAALLCVGKLKVKKINYFTEPTALNGVIVTNVSYEARMQPEKWANALLKEGQYKDLHKNTSTKTVTLMKTSDGWRDVRELHR</sequence>
<dbReference type="Proteomes" id="UP000254209">
    <property type="component" value="Unassembled WGS sequence"/>
</dbReference>
<dbReference type="RefSeq" id="WP_034294900.1">
    <property type="nucleotide sequence ID" value="NZ_CP091519.2"/>
</dbReference>
<evidence type="ECO:0008006" key="3">
    <source>
        <dbReference type="Google" id="ProtNLM"/>
    </source>
</evidence>
<reference evidence="1 2" key="1">
    <citation type="submission" date="2018-06" db="EMBL/GenBank/DDBJ databases">
        <authorList>
            <consortium name="Pathogen Informatics"/>
            <person name="Doyle S."/>
        </authorList>
    </citation>
    <scope>NUCLEOTIDE SEQUENCE [LARGE SCALE GENOMIC DNA]</scope>
    <source>
        <strain evidence="1 2">NCTC10283</strain>
    </source>
</reference>
<dbReference type="STRING" id="1120980.GCA_000745955_02199"/>
<evidence type="ECO:0000313" key="1">
    <source>
        <dbReference type="EMBL" id="SSY71166.1"/>
    </source>
</evidence>
<dbReference type="PROSITE" id="PS51257">
    <property type="entry name" value="PROKAR_LIPOPROTEIN"/>
    <property type="match status" value="1"/>
</dbReference>
<proteinExistence type="predicted"/>
<dbReference type="AlphaFoldDB" id="A0A376BNC4"/>